<comment type="subcellular location">
    <subcellularLocation>
        <location evidence="1 7">Cell membrane</location>
        <topology evidence="1 7">Multi-pass membrane protein</topology>
    </subcellularLocation>
</comment>
<accession>A0A4R7JSI4</accession>
<dbReference type="InterPro" id="IPR000515">
    <property type="entry name" value="MetI-like"/>
</dbReference>
<evidence type="ECO:0000256" key="6">
    <source>
        <dbReference type="ARBA" id="ARBA00023136"/>
    </source>
</evidence>
<dbReference type="Proteomes" id="UP000295830">
    <property type="component" value="Unassembled WGS sequence"/>
</dbReference>
<dbReference type="PANTHER" id="PTHR30151">
    <property type="entry name" value="ALKANE SULFONATE ABC TRANSPORTER-RELATED, MEMBRANE SUBUNIT"/>
    <property type="match status" value="1"/>
</dbReference>
<organism evidence="9 10">
    <name type="scientific">Halospina denitrificans</name>
    <dbReference type="NCBI Taxonomy" id="332522"/>
    <lineage>
        <taxon>Bacteria</taxon>
        <taxon>Pseudomonadati</taxon>
        <taxon>Pseudomonadota</taxon>
        <taxon>Gammaproteobacteria</taxon>
        <taxon>Halospina</taxon>
    </lineage>
</organism>
<feature type="domain" description="ABC transmembrane type-1" evidence="8">
    <location>
        <begin position="120"/>
        <end position="314"/>
    </location>
</feature>
<comment type="similarity">
    <text evidence="7">Belongs to the binding-protein-dependent transport system permease family.</text>
</comment>
<dbReference type="GO" id="GO:0055085">
    <property type="term" value="P:transmembrane transport"/>
    <property type="evidence" value="ECO:0007669"/>
    <property type="project" value="InterPro"/>
</dbReference>
<sequence>MTQATIVASATDFVRQKAALFSPGDVLRALGMPIVGILAFLFLWHIAAQNVATSLGTLPGPADVAHQAGNLWADYQEQQQRAAEFIAMQEERNAQILANNPDAEVRIRSFSGSVTFIDQILTSLGTVMAGFLLASLIAVPLGILVGLNRHLHQAVNPVIQVFKPVSPLAWLPIVTLVVSATYTVDDPMFSKAFITSMVTVSLCSLWPTLVNTIMGVNSVSQDLRNVSQVLRLPFLTHVWKVVLPSSIPMIFTGMRMSLGIAWMVLIAAEMLAQSPGLGKFVWDEFQNGSSESLGRIMVAVIVIGMIGLLLDRGMLFLQRLLSWDKSTATH</sequence>
<evidence type="ECO:0000256" key="4">
    <source>
        <dbReference type="ARBA" id="ARBA00022692"/>
    </source>
</evidence>
<dbReference type="PANTHER" id="PTHR30151:SF7">
    <property type="entry name" value="NITRATE IMPORT PERMEASE PROTEIN NRTB"/>
    <property type="match status" value="1"/>
</dbReference>
<keyword evidence="4 7" id="KW-0812">Transmembrane</keyword>
<keyword evidence="3" id="KW-1003">Cell membrane</keyword>
<keyword evidence="5 7" id="KW-1133">Transmembrane helix</keyword>
<gene>
    <name evidence="9" type="ORF">DES49_2008</name>
</gene>
<feature type="transmembrane region" description="Helical" evidence="7">
    <location>
        <begin position="190"/>
        <end position="210"/>
    </location>
</feature>
<proteinExistence type="inferred from homology"/>
<dbReference type="CDD" id="cd06261">
    <property type="entry name" value="TM_PBP2"/>
    <property type="match status" value="1"/>
</dbReference>
<dbReference type="Pfam" id="PF00528">
    <property type="entry name" value="BPD_transp_1"/>
    <property type="match status" value="1"/>
</dbReference>
<dbReference type="AlphaFoldDB" id="A0A4R7JSI4"/>
<protein>
    <submittedName>
        <fullName evidence="9">Nitrate/nitrite transport system permease protein</fullName>
    </submittedName>
</protein>
<keyword evidence="6 7" id="KW-0472">Membrane</keyword>
<keyword evidence="2 7" id="KW-0813">Transport</keyword>
<dbReference type="OrthoDB" id="8138334at2"/>
<evidence type="ECO:0000256" key="5">
    <source>
        <dbReference type="ARBA" id="ARBA00022989"/>
    </source>
</evidence>
<evidence type="ECO:0000259" key="8">
    <source>
        <dbReference type="PROSITE" id="PS50928"/>
    </source>
</evidence>
<name>A0A4R7JSI4_9GAMM</name>
<feature type="transmembrane region" description="Helical" evidence="7">
    <location>
        <begin position="168"/>
        <end position="184"/>
    </location>
</feature>
<dbReference type="PROSITE" id="PS50928">
    <property type="entry name" value="ABC_TM1"/>
    <property type="match status" value="1"/>
</dbReference>
<keyword evidence="10" id="KW-1185">Reference proteome</keyword>
<evidence type="ECO:0000256" key="3">
    <source>
        <dbReference type="ARBA" id="ARBA00022475"/>
    </source>
</evidence>
<evidence type="ECO:0000256" key="7">
    <source>
        <dbReference type="RuleBase" id="RU363032"/>
    </source>
</evidence>
<reference evidence="9 10" key="1">
    <citation type="submission" date="2019-03" db="EMBL/GenBank/DDBJ databases">
        <title>Genomic Encyclopedia of Type Strains, Phase IV (KMG-IV): sequencing the most valuable type-strain genomes for metagenomic binning, comparative biology and taxonomic classification.</title>
        <authorList>
            <person name="Goeker M."/>
        </authorList>
    </citation>
    <scope>NUCLEOTIDE SEQUENCE [LARGE SCALE GENOMIC DNA]</scope>
    <source>
        <strain evidence="9 10">DSM 15505</strain>
    </source>
</reference>
<evidence type="ECO:0000313" key="9">
    <source>
        <dbReference type="EMBL" id="TDT40243.1"/>
    </source>
</evidence>
<feature type="transmembrane region" description="Helical" evidence="7">
    <location>
        <begin position="253"/>
        <end position="272"/>
    </location>
</feature>
<dbReference type="InterPro" id="IPR035906">
    <property type="entry name" value="MetI-like_sf"/>
</dbReference>
<dbReference type="EMBL" id="SOAX01000004">
    <property type="protein sequence ID" value="TDT40243.1"/>
    <property type="molecule type" value="Genomic_DNA"/>
</dbReference>
<comment type="caution">
    <text evidence="9">The sequence shown here is derived from an EMBL/GenBank/DDBJ whole genome shotgun (WGS) entry which is preliminary data.</text>
</comment>
<feature type="transmembrane region" description="Helical" evidence="7">
    <location>
        <begin position="292"/>
        <end position="310"/>
    </location>
</feature>
<feature type="transmembrane region" description="Helical" evidence="7">
    <location>
        <begin position="26"/>
        <end position="47"/>
    </location>
</feature>
<feature type="transmembrane region" description="Helical" evidence="7">
    <location>
        <begin position="120"/>
        <end position="147"/>
    </location>
</feature>
<dbReference type="Gene3D" id="1.10.3720.10">
    <property type="entry name" value="MetI-like"/>
    <property type="match status" value="1"/>
</dbReference>
<evidence type="ECO:0000256" key="1">
    <source>
        <dbReference type="ARBA" id="ARBA00004651"/>
    </source>
</evidence>
<dbReference type="SUPFAM" id="SSF161098">
    <property type="entry name" value="MetI-like"/>
    <property type="match status" value="1"/>
</dbReference>
<evidence type="ECO:0000313" key="10">
    <source>
        <dbReference type="Proteomes" id="UP000295830"/>
    </source>
</evidence>
<dbReference type="GO" id="GO:0005886">
    <property type="term" value="C:plasma membrane"/>
    <property type="evidence" value="ECO:0007669"/>
    <property type="project" value="UniProtKB-SubCell"/>
</dbReference>
<evidence type="ECO:0000256" key="2">
    <source>
        <dbReference type="ARBA" id="ARBA00022448"/>
    </source>
</evidence>